<evidence type="ECO:0000256" key="1">
    <source>
        <dbReference type="SAM" id="MobiDB-lite"/>
    </source>
</evidence>
<feature type="compositionally biased region" description="Basic and acidic residues" evidence="1">
    <location>
        <begin position="548"/>
        <end position="562"/>
    </location>
</feature>
<feature type="compositionally biased region" description="Polar residues" evidence="1">
    <location>
        <begin position="563"/>
        <end position="573"/>
    </location>
</feature>
<evidence type="ECO:0000313" key="4">
    <source>
        <dbReference type="EMBL" id="ADR01310.1"/>
    </source>
</evidence>
<proteinExistence type="evidence at transcript level"/>
<keyword evidence="2" id="KW-0732">Signal</keyword>
<organism evidence="4">
    <name type="scientific">Haemaphysalis elliptica</name>
    <dbReference type="NCBI Taxonomy" id="762647"/>
    <lineage>
        <taxon>Eukaryota</taxon>
        <taxon>Metazoa</taxon>
        <taxon>Ecdysozoa</taxon>
        <taxon>Arthropoda</taxon>
        <taxon>Chelicerata</taxon>
        <taxon>Arachnida</taxon>
        <taxon>Acari</taxon>
        <taxon>Parasitiformes</taxon>
        <taxon>Ixodida</taxon>
        <taxon>Ixodoidea</taxon>
        <taxon>Ixodidae</taxon>
        <taxon>Haemaphysalinae</taxon>
        <taxon>Haemaphysalis</taxon>
    </lineage>
</organism>
<accession>E5D583</accession>
<feature type="region of interest" description="Disordered" evidence="1">
    <location>
        <begin position="518"/>
        <end position="577"/>
    </location>
</feature>
<dbReference type="EMBL" id="GU144598">
    <property type="protein sequence ID" value="ADR01310.1"/>
    <property type="molecule type" value="mRNA"/>
</dbReference>
<reference evidence="4" key="1">
    <citation type="journal article" date="2010" name="Int. J. Parasitol.">
        <title>Bm86 homologues and novel ATAQ proteins with multiple epidermal growth factor (EGF)-like domains from hard and soft ticks.</title>
        <authorList>
            <person name="Nijhof A.M."/>
            <person name="Balk J.A."/>
            <person name="Postigo M."/>
            <person name="Rhebergen A.M."/>
            <person name="Taoufik A."/>
            <person name="Jongejan F."/>
        </authorList>
    </citation>
    <scope>NUCLEOTIDE SEQUENCE</scope>
</reference>
<feature type="domain" description="EGF-like" evidence="3">
    <location>
        <begin position="72"/>
        <end position="107"/>
    </location>
</feature>
<dbReference type="SMART" id="SM00181">
    <property type="entry name" value="EGF"/>
    <property type="match status" value="3"/>
</dbReference>
<feature type="domain" description="EGF-like" evidence="3">
    <location>
        <begin position="210"/>
        <end position="249"/>
    </location>
</feature>
<dbReference type="AlphaFoldDB" id="E5D583"/>
<feature type="signal peptide" evidence="2">
    <location>
        <begin position="1"/>
        <end position="19"/>
    </location>
</feature>
<evidence type="ECO:0000256" key="2">
    <source>
        <dbReference type="SAM" id="SignalP"/>
    </source>
</evidence>
<feature type="domain" description="EGF-like" evidence="3">
    <location>
        <begin position="253"/>
        <end position="292"/>
    </location>
</feature>
<evidence type="ECO:0000259" key="3">
    <source>
        <dbReference type="SMART" id="SM00181"/>
    </source>
</evidence>
<protein>
    <submittedName>
        <fullName evidence="4">ATAQ protein</fullName>
    </submittedName>
</protein>
<sequence length="597" mass="65602">MQAPTLVSVFILVIAWGSASPIDGDGGVCATAGRICGPVPCVPQNGGSHFTCDCGKDQYFNATAQRCYHVRNCIADPCISGVCRDDDGRSARTCDCSNINHMTPDCRVEEKLLMACGKYFGGVMYNEDEELICSCPFGMKFNGDGCESIACGVSAFTCTQICGEKHLREDKRCCQGWDTSCYAVYEENTYCKPGTVPTGKDPKNLNCTNICAIGRDPCEYSCTYKDSKSPQFTCTCPEGKELYDVFRCRDKTMCNENEEVECSKKGQRCVVRERRAVCKCPDDKIFLNGGCIASCTEPKKSTCATTLGECKIIDNVETCVCSDPLIWDEAEKKCILEKQFIYDVQFEFYEFPKNPTEEWWALRIDRAMKNLYGKSLRKTRLVEFGKTSTTEMTFAEEPDKALLNRILHCRQYGSSGACLFAPDLYVVNTTAKAPMAVDICTRYIDASSLIDQQILKCHNDGDGKYSIRCRGKNTLPPAKHGELTVVECDDKSLCTEEKSRECQKSGSECVVRNNEHHCENAPEGSLSTKGTSPAEPGKDTPTRPTASPEERTSSGEPGKHPSTETTPSPNGGPNSAERFATTSAALLIGILIPVVLV</sequence>
<feature type="chain" id="PRO_5003196225" evidence="2">
    <location>
        <begin position="20"/>
        <end position="597"/>
    </location>
</feature>
<dbReference type="InterPro" id="IPR000742">
    <property type="entry name" value="EGF"/>
</dbReference>
<name>E5D583_9ACAR</name>